<evidence type="ECO:0000256" key="1">
    <source>
        <dbReference type="SAM" id="Coils"/>
    </source>
</evidence>
<accession>A0A081PHE0</accession>
<evidence type="ECO:0000313" key="2">
    <source>
        <dbReference type="EMBL" id="KEQ30113.1"/>
    </source>
</evidence>
<dbReference type="GO" id="GO:0004812">
    <property type="term" value="F:aminoacyl-tRNA ligase activity"/>
    <property type="evidence" value="ECO:0007669"/>
    <property type="project" value="UniProtKB-KW"/>
</dbReference>
<organism evidence="2 3">
    <name type="scientific">Pedobacter antarcticus 4BY</name>
    <dbReference type="NCBI Taxonomy" id="1358423"/>
    <lineage>
        <taxon>Bacteria</taxon>
        <taxon>Pseudomonadati</taxon>
        <taxon>Bacteroidota</taxon>
        <taxon>Sphingobacteriia</taxon>
        <taxon>Sphingobacteriales</taxon>
        <taxon>Sphingobacteriaceae</taxon>
        <taxon>Pedobacter</taxon>
    </lineage>
</organism>
<protein>
    <submittedName>
        <fullName evidence="2">Phenylalanyl-tRNA synthetase subunit beta</fullName>
    </submittedName>
</protein>
<feature type="coiled-coil region" evidence="1">
    <location>
        <begin position="15"/>
        <end position="45"/>
    </location>
</feature>
<reference evidence="2 3" key="1">
    <citation type="journal article" date="1992" name="Int. J. Syst. Bacteriol.">
        <title>Sphingobacterium antarcticus sp. nov. a Psychrotrophic Bacterium from the Soils of Schirmacher Oasis, Antarctica.</title>
        <authorList>
            <person name="Shivaji S."/>
            <person name="Ray M.K."/>
            <person name="Rao N.S."/>
            <person name="Saiserr L."/>
            <person name="Jagannadham M.V."/>
            <person name="Kumar G.S."/>
            <person name="Reddy G."/>
            <person name="Bhargava P.M."/>
        </authorList>
    </citation>
    <scope>NUCLEOTIDE SEQUENCE [LARGE SCALE GENOMIC DNA]</scope>
    <source>
        <strain evidence="2 3">4BY</strain>
    </source>
</reference>
<keyword evidence="1" id="KW-0175">Coiled coil</keyword>
<proteinExistence type="predicted"/>
<keyword evidence="2" id="KW-0030">Aminoacyl-tRNA synthetase</keyword>
<evidence type="ECO:0000313" key="3">
    <source>
        <dbReference type="Proteomes" id="UP000028007"/>
    </source>
</evidence>
<dbReference type="EMBL" id="JNFF01000050">
    <property type="protein sequence ID" value="KEQ30113.1"/>
    <property type="molecule type" value="Genomic_DNA"/>
</dbReference>
<keyword evidence="3" id="KW-1185">Reference proteome</keyword>
<dbReference type="AlphaFoldDB" id="A0A081PHE0"/>
<dbReference type="RefSeq" id="WP_037440500.1">
    <property type="nucleotide sequence ID" value="NZ_JNFF01000050.1"/>
</dbReference>
<keyword evidence="2" id="KW-0436">Ligase</keyword>
<dbReference type="Proteomes" id="UP000028007">
    <property type="component" value="Unassembled WGS sequence"/>
</dbReference>
<name>A0A081PHE0_9SPHI</name>
<dbReference type="eggNOG" id="ENOG50333SN">
    <property type="taxonomic scope" value="Bacteria"/>
</dbReference>
<dbReference type="OrthoDB" id="1467932at2"/>
<comment type="caution">
    <text evidence="2">The sequence shown here is derived from an EMBL/GenBank/DDBJ whole genome shotgun (WGS) entry which is preliminary data.</text>
</comment>
<sequence>MSSVADKLNSVLQKTAQLIELCHALQEENDLLKQENDAVKAALNSSKVKISDLDEKMRVLKLAKSIEGTSEKTLDIKQKINDFVREIDKCVVLLKK</sequence>
<gene>
    <name evidence="2" type="ORF">N180_16715</name>
</gene>